<name>A0A0F9ULI1_9ZZZZ</name>
<comment type="caution">
    <text evidence="1">The sequence shown here is derived from an EMBL/GenBank/DDBJ whole genome shotgun (WGS) entry which is preliminary data.</text>
</comment>
<reference evidence="1" key="1">
    <citation type="journal article" date="2015" name="Nature">
        <title>Complex archaea that bridge the gap between prokaryotes and eukaryotes.</title>
        <authorList>
            <person name="Spang A."/>
            <person name="Saw J.H."/>
            <person name="Jorgensen S.L."/>
            <person name="Zaremba-Niedzwiedzka K."/>
            <person name="Martijn J."/>
            <person name="Lind A.E."/>
            <person name="van Eijk R."/>
            <person name="Schleper C."/>
            <person name="Guy L."/>
            <person name="Ettema T.J."/>
        </authorList>
    </citation>
    <scope>NUCLEOTIDE SEQUENCE</scope>
</reference>
<gene>
    <name evidence="1" type="ORF">LCGC14_0248440</name>
</gene>
<dbReference type="EMBL" id="LAZR01000129">
    <property type="protein sequence ID" value="KKN88282.1"/>
    <property type="molecule type" value="Genomic_DNA"/>
</dbReference>
<accession>A0A0F9ULI1</accession>
<dbReference type="AlphaFoldDB" id="A0A0F9ULI1"/>
<protein>
    <submittedName>
        <fullName evidence="1">Uncharacterized protein</fullName>
    </submittedName>
</protein>
<proteinExistence type="predicted"/>
<evidence type="ECO:0000313" key="1">
    <source>
        <dbReference type="EMBL" id="KKN88282.1"/>
    </source>
</evidence>
<sequence length="58" mass="6815">MIWPSGIECDSNEIELWYDDLDEDVMGKINRCLKEKGFQFVDDGLIHDGYSAYRLEKL</sequence>
<organism evidence="1">
    <name type="scientific">marine sediment metagenome</name>
    <dbReference type="NCBI Taxonomy" id="412755"/>
    <lineage>
        <taxon>unclassified sequences</taxon>
        <taxon>metagenomes</taxon>
        <taxon>ecological metagenomes</taxon>
    </lineage>
</organism>